<dbReference type="GO" id="GO:0016020">
    <property type="term" value="C:membrane"/>
    <property type="evidence" value="ECO:0007669"/>
    <property type="project" value="TreeGrafter"/>
</dbReference>
<proteinExistence type="predicted"/>
<protein>
    <submittedName>
        <fullName evidence="3">Golgin subfamily A member 5-like isoform X2</fullName>
    </submittedName>
</protein>
<sequence>MRRFFSSGRDEDYSQIQYLTAKCTRLTHENVLERECLSSRERERALQVELESLSVQLCQKEHTCQDLRLHHDQLLDTLKQQRERVQFLEQRVVSVAEEGAREAALLSFQLEQVGCELQQLQSSELQLQGLVDELHQEADDEVKKAEDLQTELREVAQLSAKQIEDMKRKLARKSQEVEELQEANHALQEELSEQHSAHRRTVEELQQENSGSVQKLREMAEQFEWLCDQQRNWMCCIKRFKDCLSDEKEALVLQVKRLQEELADLKKNSDSEDTSPEDPATHCNRWDVEVMGDLQVEADRWRTRYSDLFSKLTTQPVHTSLFLHPLSIIVSAPLIIYFTL</sequence>
<evidence type="ECO:0000313" key="4">
    <source>
        <dbReference type="Proteomes" id="UP000752171"/>
    </source>
</evidence>
<dbReference type="GO" id="GO:0005540">
    <property type="term" value="F:hyaluronic acid binding"/>
    <property type="evidence" value="ECO:0007669"/>
    <property type="project" value="InterPro"/>
</dbReference>
<reference evidence="3 4" key="1">
    <citation type="submission" date="2021-07" db="EMBL/GenBank/DDBJ databases">
        <authorList>
            <person name="Imarazene B."/>
            <person name="Zahm M."/>
            <person name="Klopp C."/>
            <person name="Cabau C."/>
            <person name="Beille S."/>
            <person name="Jouanno E."/>
            <person name="Castinel A."/>
            <person name="Lluch J."/>
            <person name="Gil L."/>
            <person name="Kuchtly C."/>
            <person name="Lopez Roques C."/>
            <person name="Donnadieu C."/>
            <person name="Parrinello H."/>
            <person name="Journot L."/>
            <person name="Du K."/>
            <person name="Schartl M."/>
            <person name="Retaux S."/>
            <person name="Guiguen Y."/>
        </authorList>
    </citation>
    <scope>NUCLEOTIDE SEQUENCE [LARGE SCALE GENOMIC DNA]</scope>
    <source>
        <strain evidence="3">Pach_M1</strain>
        <tissue evidence="3">Testis</tissue>
    </source>
</reference>
<dbReference type="EMBL" id="JAICCE010000019">
    <property type="protein sequence ID" value="KAG9263767.1"/>
    <property type="molecule type" value="Genomic_DNA"/>
</dbReference>
<feature type="coiled-coil region" evidence="1">
    <location>
        <begin position="64"/>
        <end position="98"/>
    </location>
</feature>
<evidence type="ECO:0000256" key="1">
    <source>
        <dbReference type="SAM" id="Coils"/>
    </source>
</evidence>
<dbReference type="AlphaFoldDB" id="A0A8T2KYM2"/>
<evidence type="ECO:0000256" key="2">
    <source>
        <dbReference type="SAM" id="MobiDB-lite"/>
    </source>
</evidence>
<feature type="compositionally biased region" description="Basic and acidic residues" evidence="2">
    <location>
        <begin position="192"/>
        <end position="203"/>
    </location>
</feature>
<name>A0A8T2KYM2_ASTMX</name>
<feature type="region of interest" description="Disordered" evidence="2">
    <location>
        <begin position="191"/>
        <end position="211"/>
    </location>
</feature>
<evidence type="ECO:0000313" key="3">
    <source>
        <dbReference type="EMBL" id="KAG9263767.1"/>
    </source>
</evidence>
<comment type="caution">
    <text evidence="3">The sequence shown here is derived from an EMBL/GenBank/DDBJ whole genome shotgun (WGS) entry which is preliminary data.</text>
</comment>
<organism evidence="3 4">
    <name type="scientific">Astyanax mexicanus</name>
    <name type="common">Blind cave fish</name>
    <name type="synonym">Astyanax fasciatus mexicanus</name>
    <dbReference type="NCBI Taxonomy" id="7994"/>
    <lineage>
        <taxon>Eukaryota</taxon>
        <taxon>Metazoa</taxon>
        <taxon>Chordata</taxon>
        <taxon>Craniata</taxon>
        <taxon>Vertebrata</taxon>
        <taxon>Euteleostomi</taxon>
        <taxon>Actinopterygii</taxon>
        <taxon>Neopterygii</taxon>
        <taxon>Teleostei</taxon>
        <taxon>Ostariophysi</taxon>
        <taxon>Characiformes</taxon>
        <taxon>Characoidei</taxon>
        <taxon>Acestrorhamphidae</taxon>
        <taxon>Acestrorhamphinae</taxon>
        <taxon>Astyanax</taxon>
    </lineage>
</organism>
<gene>
    <name evidence="3" type="ORF">AMEX_G21904</name>
</gene>
<dbReference type="PANTHER" id="PTHR18956:SF6">
    <property type="entry name" value="HYALURONAN MEDIATED MOTILITY RECEPTOR"/>
    <property type="match status" value="1"/>
</dbReference>
<dbReference type="InterPro" id="IPR026203">
    <property type="entry name" value="IHABP"/>
</dbReference>
<keyword evidence="1" id="KW-0175">Coiled coil</keyword>
<accession>A0A8T2KYM2</accession>
<dbReference type="Proteomes" id="UP000752171">
    <property type="component" value="Unassembled WGS sequence"/>
</dbReference>
<dbReference type="PANTHER" id="PTHR18956">
    <property type="entry name" value="HYALURONAN MEDIATED MOTILITY RECEPTOR"/>
    <property type="match status" value="1"/>
</dbReference>